<dbReference type="EMBL" id="GGEC01059368">
    <property type="protein sequence ID" value="MBX39852.1"/>
    <property type="molecule type" value="Transcribed_RNA"/>
</dbReference>
<evidence type="ECO:0000313" key="1">
    <source>
        <dbReference type="EMBL" id="MBX39852.1"/>
    </source>
</evidence>
<protein>
    <submittedName>
        <fullName evidence="1">Uncharacterized protein</fullName>
    </submittedName>
</protein>
<accession>A0A2P2NBL0</accession>
<proteinExistence type="predicted"/>
<organism evidence="1">
    <name type="scientific">Rhizophora mucronata</name>
    <name type="common">Asiatic mangrove</name>
    <dbReference type="NCBI Taxonomy" id="61149"/>
    <lineage>
        <taxon>Eukaryota</taxon>
        <taxon>Viridiplantae</taxon>
        <taxon>Streptophyta</taxon>
        <taxon>Embryophyta</taxon>
        <taxon>Tracheophyta</taxon>
        <taxon>Spermatophyta</taxon>
        <taxon>Magnoliopsida</taxon>
        <taxon>eudicotyledons</taxon>
        <taxon>Gunneridae</taxon>
        <taxon>Pentapetalae</taxon>
        <taxon>rosids</taxon>
        <taxon>fabids</taxon>
        <taxon>Malpighiales</taxon>
        <taxon>Rhizophoraceae</taxon>
        <taxon>Rhizophora</taxon>
    </lineage>
</organism>
<dbReference type="AlphaFoldDB" id="A0A2P2NBL0"/>
<sequence length="48" mass="5506">MNSALEKWNSFSWHKCYGGRQNGIIMSPTSLNHCYHLCFGSDCCYTTI</sequence>
<reference evidence="1" key="1">
    <citation type="submission" date="2018-02" db="EMBL/GenBank/DDBJ databases">
        <title>Rhizophora mucronata_Transcriptome.</title>
        <authorList>
            <person name="Meera S.P."/>
            <person name="Sreeshan A."/>
            <person name="Augustine A."/>
        </authorList>
    </citation>
    <scope>NUCLEOTIDE SEQUENCE</scope>
    <source>
        <tissue evidence="1">Leaf</tissue>
    </source>
</reference>
<name>A0A2P2NBL0_RHIMU</name>